<dbReference type="EC" id="4.2.1.59" evidence="9"/>
<evidence type="ECO:0000313" key="11">
    <source>
        <dbReference type="Proteomes" id="UP001597294"/>
    </source>
</evidence>
<keyword evidence="6 9" id="KW-0443">Lipid metabolism</keyword>
<dbReference type="NCBIfam" id="TIGR01750">
    <property type="entry name" value="fabZ"/>
    <property type="match status" value="1"/>
</dbReference>
<dbReference type="HAMAP" id="MF_00406">
    <property type="entry name" value="FabZ"/>
    <property type="match status" value="1"/>
</dbReference>
<keyword evidence="3 9" id="KW-0963">Cytoplasm</keyword>
<dbReference type="Proteomes" id="UP001597294">
    <property type="component" value="Unassembled WGS sequence"/>
</dbReference>
<dbReference type="InterPro" id="IPR013114">
    <property type="entry name" value="FabA_FabZ"/>
</dbReference>
<evidence type="ECO:0000256" key="1">
    <source>
        <dbReference type="ARBA" id="ARBA00004496"/>
    </source>
</evidence>
<evidence type="ECO:0000256" key="8">
    <source>
        <dbReference type="ARBA" id="ARBA00025049"/>
    </source>
</evidence>
<dbReference type="NCBIfam" id="NF000582">
    <property type="entry name" value="PRK00006.1"/>
    <property type="match status" value="1"/>
</dbReference>
<keyword evidence="7 9" id="KW-0456">Lyase</keyword>
<keyword evidence="11" id="KW-1185">Reference proteome</keyword>
<dbReference type="CDD" id="cd01288">
    <property type="entry name" value="FabZ"/>
    <property type="match status" value="1"/>
</dbReference>
<dbReference type="SUPFAM" id="SSF54637">
    <property type="entry name" value="Thioesterase/thiol ester dehydrase-isomerase"/>
    <property type="match status" value="1"/>
</dbReference>
<evidence type="ECO:0000256" key="2">
    <source>
        <dbReference type="ARBA" id="ARBA00009174"/>
    </source>
</evidence>
<name>A0ABW5BQY0_9PROT</name>
<dbReference type="GO" id="GO:0019171">
    <property type="term" value="F:(3R)-hydroxyacyl-[acyl-carrier-protein] dehydratase activity"/>
    <property type="evidence" value="ECO:0007669"/>
    <property type="project" value="UniProtKB-EC"/>
</dbReference>
<proteinExistence type="inferred from homology"/>
<dbReference type="EMBL" id="JBHUII010000011">
    <property type="protein sequence ID" value="MFD2207314.1"/>
    <property type="molecule type" value="Genomic_DNA"/>
</dbReference>
<evidence type="ECO:0000256" key="7">
    <source>
        <dbReference type="ARBA" id="ARBA00023239"/>
    </source>
</evidence>
<comment type="similarity">
    <text evidence="2 9">Belongs to the thioester dehydratase family. FabZ subfamily.</text>
</comment>
<comment type="subcellular location">
    <subcellularLocation>
        <location evidence="1 9">Cytoplasm</location>
    </subcellularLocation>
</comment>
<dbReference type="Pfam" id="PF07977">
    <property type="entry name" value="FabA"/>
    <property type="match status" value="1"/>
</dbReference>
<sequence>MSEEAVVTDEGRSVGILEIKEMIPHRYPFLLIDRVDNIIKNETAVGLKNVTINEPFFEGHFPRQPVMPGVLIVEAMAQTAAVFVVETLDGAAAGKIVYFMSVDGAKFRKPVVPGDQLKIHVTKVQQRGNVWKFDGKAKVDGKVVANAEFKAMIMDD</sequence>
<protein>
    <recommendedName>
        <fullName evidence="9">3-hydroxyacyl-[acyl-carrier-protein] dehydratase FabZ</fullName>
        <ecNumber evidence="9">4.2.1.59</ecNumber>
    </recommendedName>
    <alternativeName>
        <fullName evidence="9">(3R)-hydroxymyristoyl-[acyl-carrier-protein] dehydratase</fullName>
        <shortName evidence="9">(3R)-hydroxymyristoyl-ACP dehydrase</shortName>
    </alternativeName>
    <alternativeName>
        <fullName evidence="9">Beta-hydroxyacyl-ACP dehydratase</fullName>
    </alternativeName>
</protein>
<dbReference type="InterPro" id="IPR010084">
    <property type="entry name" value="FabZ"/>
</dbReference>
<gene>
    <name evidence="9 10" type="primary">fabZ</name>
    <name evidence="10" type="ORF">ACFSKO_16945</name>
</gene>
<keyword evidence="5 9" id="KW-0441">Lipid A biosynthesis</keyword>
<evidence type="ECO:0000256" key="3">
    <source>
        <dbReference type="ARBA" id="ARBA00022490"/>
    </source>
</evidence>
<comment type="caution">
    <text evidence="10">The sequence shown here is derived from an EMBL/GenBank/DDBJ whole genome shotgun (WGS) entry which is preliminary data.</text>
</comment>
<comment type="catalytic activity">
    <reaction evidence="9">
        <text>a (3R)-hydroxyacyl-[ACP] = a (2E)-enoyl-[ACP] + H2O</text>
        <dbReference type="Rhea" id="RHEA:13097"/>
        <dbReference type="Rhea" id="RHEA-COMP:9925"/>
        <dbReference type="Rhea" id="RHEA-COMP:9945"/>
        <dbReference type="ChEBI" id="CHEBI:15377"/>
        <dbReference type="ChEBI" id="CHEBI:78784"/>
        <dbReference type="ChEBI" id="CHEBI:78827"/>
        <dbReference type="EC" id="4.2.1.59"/>
    </reaction>
</comment>
<evidence type="ECO:0000256" key="5">
    <source>
        <dbReference type="ARBA" id="ARBA00022556"/>
    </source>
</evidence>
<feature type="active site" evidence="9">
    <location>
        <position position="60"/>
    </location>
</feature>
<dbReference type="PANTHER" id="PTHR30272">
    <property type="entry name" value="3-HYDROXYACYL-[ACYL-CARRIER-PROTEIN] DEHYDRATASE"/>
    <property type="match status" value="1"/>
</dbReference>
<dbReference type="InterPro" id="IPR029069">
    <property type="entry name" value="HotDog_dom_sf"/>
</dbReference>
<evidence type="ECO:0000256" key="4">
    <source>
        <dbReference type="ARBA" id="ARBA00022516"/>
    </source>
</evidence>
<evidence type="ECO:0000256" key="9">
    <source>
        <dbReference type="HAMAP-Rule" id="MF_00406"/>
    </source>
</evidence>
<keyword evidence="4 9" id="KW-0444">Lipid biosynthesis</keyword>
<reference evidence="11" key="1">
    <citation type="journal article" date="2019" name="Int. J. Syst. Evol. Microbiol.">
        <title>The Global Catalogue of Microorganisms (GCM) 10K type strain sequencing project: providing services to taxonomists for standard genome sequencing and annotation.</title>
        <authorList>
            <consortium name="The Broad Institute Genomics Platform"/>
            <consortium name="The Broad Institute Genome Sequencing Center for Infectious Disease"/>
            <person name="Wu L."/>
            <person name="Ma J."/>
        </authorList>
    </citation>
    <scope>NUCLEOTIDE SEQUENCE [LARGE SCALE GENOMIC DNA]</scope>
    <source>
        <strain evidence="11">CGMCC 4.7192</strain>
    </source>
</reference>
<organism evidence="10 11">
    <name type="scientific">Kiloniella antarctica</name>
    <dbReference type="NCBI Taxonomy" id="1550907"/>
    <lineage>
        <taxon>Bacteria</taxon>
        <taxon>Pseudomonadati</taxon>
        <taxon>Pseudomonadota</taxon>
        <taxon>Alphaproteobacteria</taxon>
        <taxon>Rhodospirillales</taxon>
        <taxon>Kiloniellaceae</taxon>
        <taxon>Kiloniella</taxon>
    </lineage>
</organism>
<dbReference type="RefSeq" id="WP_380253817.1">
    <property type="nucleotide sequence ID" value="NZ_JBHUII010000011.1"/>
</dbReference>
<dbReference type="PANTHER" id="PTHR30272:SF1">
    <property type="entry name" value="3-HYDROXYACYL-[ACYL-CARRIER-PROTEIN] DEHYDRATASE"/>
    <property type="match status" value="1"/>
</dbReference>
<dbReference type="Gene3D" id="3.10.129.10">
    <property type="entry name" value="Hotdog Thioesterase"/>
    <property type="match status" value="1"/>
</dbReference>
<accession>A0ABW5BQY0</accession>
<evidence type="ECO:0000256" key="6">
    <source>
        <dbReference type="ARBA" id="ARBA00023098"/>
    </source>
</evidence>
<evidence type="ECO:0000313" key="10">
    <source>
        <dbReference type="EMBL" id="MFD2207314.1"/>
    </source>
</evidence>
<comment type="function">
    <text evidence="8 9">Involved in unsaturated fatty acids biosynthesis. Catalyzes the dehydration of short chain beta-hydroxyacyl-ACPs and long chain saturated and unsaturated beta-hydroxyacyl-ACPs.</text>
</comment>